<evidence type="ECO:0000256" key="1">
    <source>
        <dbReference type="ARBA" id="ARBA00022801"/>
    </source>
</evidence>
<proteinExistence type="predicted"/>
<keyword evidence="1" id="KW-0378">Hydrolase</keyword>
<feature type="domain" description="Alpha/beta hydrolase fold-3" evidence="2">
    <location>
        <begin position="95"/>
        <end position="294"/>
    </location>
</feature>
<dbReference type="GO" id="GO:0016787">
    <property type="term" value="F:hydrolase activity"/>
    <property type="evidence" value="ECO:0007669"/>
    <property type="project" value="UniProtKB-KW"/>
</dbReference>
<sequence>MREPIQPIDPEIAKLLPADYVQFWNSTMAFLPKIESLSPIDARKIAKPTVGPGKTPGVKGEDIEIPRTETKGDPIKAKVYYPNTPEPSDGYPVFLYFHGGGFVIGGARIDDWITAYWCESTSAVVVSVDYRHAPEFKFPSPVDDVVDSYRWILCNPLRTKLNTEKVVAGGNSAGANLTTVLTHEINKIGLPQLLAQVLIVPTCDTYNKYDSHERFKHAPGLSVTRMNYFINHYINCEDDRKDTRLSSLLNDIESFKKCPQAFVGIAYIDVLHDEGIEYVKKLREANVPVDFSVYVSPHVIVSTSGKLEEGARMLREVAAFVKKVVN</sequence>
<dbReference type="InterPro" id="IPR029058">
    <property type="entry name" value="AB_hydrolase_fold"/>
</dbReference>
<dbReference type="PANTHER" id="PTHR48081">
    <property type="entry name" value="AB HYDROLASE SUPERFAMILY PROTEIN C4A8.06C"/>
    <property type="match status" value="1"/>
</dbReference>
<dbReference type="Proteomes" id="UP000095023">
    <property type="component" value="Unassembled WGS sequence"/>
</dbReference>
<gene>
    <name evidence="3" type="ORF">CANCADRAFT_87624</name>
</gene>
<protein>
    <recommendedName>
        <fullName evidence="2">Alpha/beta hydrolase fold-3 domain-containing protein</fullName>
    </recommendedName>
</protein>
<evidence type="ECO:0000313" key="4">
    <source>
        <dbReference type="Proteomes" id="UP000095023"/>
    </source>
</evidence>
<keyword evidence="4" id="KW-1185">Reference proteome</keyword>
<dbReference type="InterPro" id="IPR050300">
    <property type="entry name" value="GDXG_lipolytic_enzyme"/>
</dbReference>
<dbReference type="SUPFAM" id="SSF53474">
    <property type="entry name" value="alpha/beta-Hydrolases"/>
    <property type="match status" value="1"/>
</dbReference>
<reference evidence="4" key="1">
    <citation type="submission" date="2016-02" db="EMBL/GenBank/DDBJ databases">
        <title>Comparative genomics of biotechnologically important yeasts.</title>
        <authorList>
            <consortium name="DOE Joint Genome Institute"/>
            <person name="Riley R."/>
            <person name="Haridas S."/>
            <person name="Wolfe K.H."/>
            <person name="Lopes M.R."/>
            <person name="Hittinger C.T."/>
            <person name="Goker M."/>
            <person name="Salamov A."/>
            <person name="Wisecaver J."/>
            <person name="Long T.M."/>
            <person name="Aerts A.L."/>
            <person name="Barry K."/>
            <person name="Choi C."/>
            <person name="Clum A."/>
            <person name="Coughlan A.Y."/>
            <person name="Deshpande S."/>
            <person name="Douglass A.P."/>
            <person name="Hanson S.J."/>
            <person name="Klenk H.-P."/>
            <person name="Labutti K."/>
            <person name="Lapidus A."/>
            <person name="Lindquist E."/>
            <person name="Lipzen A."/>
            <person name="Meier-Kolthoff J.P."/>
            <person name="Ohm R.A."/>
            <person name="Otillar R.P."/>
            <person name="Pangilinan J."/>
            <person name="Peng Y."/>
            <person name="Rokas A."/>
            <person name="Rosa C.A."/>
            <person name="Scheuner C."/>
            <person name="Sibirny A.A."/>
            <person name="Slot J.C."/>
            <person name="Stielow J.B."/>
            <person name="Sun H."/>
            <person name="Kurtzman C.P."/>
            <person name="Blackwell M."/>
            <person name="Jeffries T.W."/>
            <person name="Grigoriev I.V."/>
        </authorList>
    </citation>
    <scope>NUCLEOTIDE SEQUENCE [LARGE SCALE GENOMIC DNA]</scope>
    <source>
        <strain evidence="4">NRRL Y-17796</strain>
    </source>
</reference>
<evidence type="ECO:0000259" key="2">
    <source>
        <dbReference type="Pfam" id="PF07859"/>
    </source>
</evidence>
<dbReference type="Pfam" id="PF07859">
    <property type="entry name" value="Abhydrolase_3"/>
    <property type="match status" value="1"/>
</dbReference>
<dbReference type="EMBL" id="KV453841">
    <property type="protein sequence ID" value="ODV92513.1"/>
    <property type="molecule type" value="Genomic_DNA"/>
</dbReference>
<organism evidence="3 4">
    <name type="scientific">Tortispora caseinolytica NRRL Y-17796</name>
    <dbReference type="NCBI Taxonomy" id="767744"/>
    <lineage>
        <taxon>Eukaryota</taxon>
        <taxon>Fungi</taxon>
        <taxon>Dikarya</taxon>
        <taxon>Ascomycota</taxon>
        <taxon>Saccharomycotina</taxon>
        <taxon>Trigonopsidomycetes</taxon>
        <taxon>Trigonopsidales</taxon>
        <taxon>Trigonopsidaceae</taxon>
        <taxon>Tortispora</taxon>
    </lineage>
</organism>
<accession>A0A1E4TLA0</accession>
<evidence type="ECO:0000313" key="3">
    <source>
        <dbReference type="EMBL" id="ODV92513.1"/>
    </source>
</evidence>
<dbReference type="OrthoDB" id="408631at2759"/>
<name>A0A1E4TLA0_9ASCO</name>
<dbReference type="Gene3D" id="3.40.50.1820">
    <property type="entry name" value="alpha/beta hydrolase"/>
    <property type="match status" value="1"/>
</dbReference>
<dbReference type="PANTHER" id="PTHR48081:SF8">
    <property type="entry name" value="ALPHA_BETA HYDROLASE FOLD-3 DOMAIN-CONTAINING PROTEIN-RELATED"/>
    <property type="match status" value="1"/>
</dbReference>
<dbReference type="AlphaFoldDB" id="A0A1E4TLA0"/>
<dbReference type="InterPro" id="IPR013094">
    <property type="entry name" value="AB_hydrolase_3"/>
</dbReference>